<protein>
    <submittedName>
        <fullName evidence="1">Uncharacterized protein</fullName>
    </submittedName>
</protein>
<comment type="caution">
    <text evidence="1">The sequence shown here is derived from an EMBL/GenBank/DDBJ whole genome shotgun (WGS) entry which is preliminary data.</text>
</comment>
<gene>
    <name evidence="1" type="ORF">C5L39_03390</name>
</gene>
<sequence length="78" mass="8175">MKAFILLPYVVALFSTELVTNMQAGTLLGPRLHIYVGGSSVSDGTKAAPDVCLPDESVVDLGTISVMTLSGCSGFRVR</sequence>
<evidence type="ECO:0000313" key="2">
    <source>
        <dbReference type="Proteomes" id="UP000266975"/>
    </source>
</evidence>
<proteinExistence type="predicted"/>
<keyword evidence="2" id="KW-1185">Reference proteome</keyword>
<organism evidence="1 2">
    <name type="scientific">Corynebacterium alimapuense</name>
    <dbReference type="NCBI Taxonomy" id="1576874"/>
    <lineage>
        <taxon>Bacteria</taxon>
        <taxon>Bacillati</taxon>
        <taxon>Actinomycetota</taxon>
        <taxon>Actinomycetes</taxon>
        <taxon>Mycobacteriales</taxon>
        <taxon>Corynebacteriaceae</taxon>
        <taxon>Corynebacterium</taxon>
    </lineage>
</organism>
<dbReference type="Proteomes" id="UP000266975">
    <property type="component" value="Unassembled WGS sequence"/>
</dbReference>
<dbReference type="AlphaFoldDB" id="A0A3M8K8D1"/>
<dbReference type="EMBL" id="PTJO01000003">
    <property type="protein sequence ID" value="RNE49420.1"/>
    <property type="molecule type" value="Genomic_DNA"/>
</dbReference>
<name>A0A3M8K8D1_9CORY</name>
<accession>A0A3M8K8D1</accession>
<reference evidence="1 2" key="1">
    <citation type="submission" date="2018-02" db="EMBL/GenBank/DDBJ databases">
        <title>Corynebacterium alimpuense sp. nov., a marine obligate actinomycete isolated from sediments of Valparaiso bay, Chile.</title>
        <authorList>
            <person name="Claverias F."/>
            <person name="Gonzales-Siles L."/>
            <person name="Salva-Serra F."/>
            <person name="Inganaes E."/>
            <person name="Molin K."/>
            <person name="Cumsille A."/>
            <person name="Undabarrena A."/>
            <person name="Couve E."/>
            <person name="Moore E.R.B."/>
            <person name="Gomila M."/>
            <person name="Camara B."/>
        </authorList>
    </citation>
    <scope>NUCLEOTIDE SEQUENCE [LARGE SCALE GENOMIC DNA]</scope>
    <source>
        <strain evidence="1 2">CCUG 69366</strain>
    </source>
</reference>
<evidence type="ECO:0000313" key="1">
    <source>
        <dbReference type="EMBL" id="RNE49420.1"/>
    </source>
</evidence>